<proteinExistence type="predicted"/>
<reference evidence="1" key="1">
    <citation type="submission" date="2023-04" db="EMBL/GenBank/DDBJ databases">
        <title>Draft Genome sequencing of Naganishia species isolated from polar environments using Oxford Nanopore Technology.</title>
        <authorList>
            <person name="Leo P."/>
            <person name="Venkateswaran K."/>
        </authorList>
    </citation>
    <scope>NUCLEOTIDE SEQUENCE</scope>
    <source>
        <strain evidence="1">DBVPG 5303</strain>
    </source>
</reference>
<organism evidence="1 2">
    <name type="scientific">Naganishia onofrii</name>
    <dbReference type="NCBI Taxonomy" id="1851511"/>
    <lineage>
        <taxon>Eukaryota</taxon>
        <taxon>Fungi</taxon>
        <taxon>Dikarya</taxon>
        <taxon>Basidiomycota</taxon>
        <taxon>Agaricomycotina</taxon>
        <taxon>Tremellomycetes</taxon>
        <taxon>Filobasidiales</taxon>
        <taxon>Filobasidiaceae</taxon>
        <taxon>Naganishia</taxon>
    </lineage>
</organism>
<keyword evidence="2" id="KW-1185">Reference proteome</keyword>
<accession>A0ACC2XTI5</accession>
<evidence type="ECO:0000313" key="2">
    <source>
        <dbReference type="Proteomes" id="UP001234202"/>
    </source>
</evidence>
<gene>
    <name evidence="1" type="ORF">QFC24_002274</name>
</gene>
<protein>
    <submittedName>
        <fullName evidence="1">Uncharacterized protein</fullName>
    </submittedName>
</protein>
<evidence type="ECO:0000313" key="1">
    <source>
        <dbReference type="EMBL" id="KAJ9126002.1"/>
    </source>
</evidence>
<dbReference type="EMBL" id="JASBWV010000006">
    <property type="protein sequence ID" value="KAJ9126002.1"/>
    <property type="molecule type" value="Genomic_DNA"/>
</dbReference>
<comment type="caution">
    <text evidence="1">The sequence shown here is derived from an EMBL/GenBank/DDBJ whole genome shotgun (WGS) entry which is preliminary data.</text>
</comment>
<sequence length="426" mass="47617">MSLPLTPPMATISINDHETVECFMLGAPLVESSESRSDLQHETAAVTYNSPCLDAGIWKANMSLEEKRARRQWLSGGRGRKGLRIMIVTENFLPKVDGVTRTLARLLTHLEAQGHECMVLGPQTGMSHYASHPLVGTLGLPLIVYPGLKLNFLRPRFLTRLQDWEPDVVHFVDPIWLGGQTMMAMEKGWAGSVWDTKSIRGSRREQFQGAVVASYHTCSLTMCPSPSTAAMLHTKRIEKVRTWPRGVDLPQLYPVGRCEDLRRTWGIQSTPIREAPMVPTHKDAYPVPMEMPLTPPATPVTTPVDANTNIPNAKPERLVALFVSRMSWEKNLLLLIKALEMLPAHLPLDTEMPKMVFVGHGPAKAEIERVCREKGIDAVFMGYQEKEELARSYASADFFCFPSFTEVREGTSKPTAMGNLAWWACL</sequence>
<name>A0ACC2XTI5_9TREE</name>
<dbReference type="Proteomes" id="UP001234202">
    <property type="component" value="Unassembled WGS sequence"/>
</dbReference>